<reference evidence="1" key="1">
    <citation type="submission" date="2021-02" db="EMBL/GenBank/DDBJ databases">
        <authorList>
            <person name="Nowell W R."/>
        </authorList>
    </citation>
    <scope>NUCLEOTIDE SEQUENCE</scope>
</reference>
<proteinExistence type="predicted"/>
<name>A0A8S2XX64_9BILA</name>
<organism evidence="1 2">
    <name type="scientific">Didymodactylos carnosus</name>
    <dbReference type="NCBI Taxonomy" id="1234261"/>
    <lineage>
        <taxon>Eukaryota</taxon>
        <taxon>Metazoa</taxon>
        <taxon>Spiralia</taxon>
        <taxon>Gnathifera</taxon>
        <taxon>Rotifera</taxon>
        <taxon>Eurotatoria</taxon>
        <taxon>Bdelloidea</taxon>
        <taxon>Philodinida</taxon>
        <taxon>Philodinidae</taxon>
        <taxon>Didymodactylos</taxon>
    </lineage>
</organism>
<dbReference type="Proteomes" id="UP000682733">
    <property type="component" value="Unassembled WGS sequence"/>
</dbReference>
<accession>A0A8S2XX64</accession>
<sequence>MHDAKLPENVLNCVSSIKKRILEEPTTPIPQIYDQQVKKFRRDNGSAATVPVFDSIRQSLYYTRLSVLPELFQWSLGFRRLSSNITIIKLPLYGCVR</sequence>
<dbReference type="EMBL" id="CAJOBA010102202">
    <property type="protein sequence ID" value="CAF4524225.1"/>
    <property type="molecule type" value="Genomic_DNA"/>
</dbReference>
<protein>
    <submittedName>
        <fullName evidence="1">Uncharacterized protein</fullName>
    </submittedName>
</protein>
<dbReference type="AlphaFoldDB" id="A0A8S2XX64"/>
<evidence type="ECO:0000313" key="2">
    <source>
        <dbReference type="Proteomes" id="UP000682733"/>
    </source>
</evidence>
<comment type="caution">
    <text evidence="1">The sequence shown here is derived from an EMBL/GenBank/DDBJ whole genome shotgun (WGS) entry which is preliminary data.</text>
</comment>
<evidence type="ECO:0000313" key="1">
    <source>
        <dbReference type="EMBL" id="CAF4524225.1"/>
    </source>
</evidence>
<gene>
    <name evidence="1" type="ORF">TMI583_LOCUS48836</name>
</gene>